<dbReference type="EMBL" id="CH991554">
    <property type="protein sequence ID" value="EDQ88532.1"/>
    <property type="molecule type" value="Genomic_DNA"/>
</dbReference>
<dbReference type="AlphaFoldDB" id="A9V207"/>
<evidence type="ECO:0000313" key="3">
    <source>
        <dbReference type="Proteomes" id="UP000001357"/>
    </source>
</evidence>
<protein>
    <recommendedName>
        <fullName evidence="1">NAD(P)-binding domain-containing protein</fullName>
    </recommendedName>
</protein>
<dbReference type="OMA" id="KLIPLMC"/>
<dbReference type="SUPFAM" id="SSF51735">
    <property type="entry name" value="NAD(P)-binding Rossmann-fold domains"/>
    <property type="match status" value="1"/>
</dbReference>
<keyword evidence="3" id="KW-1185">Reference proteome</keyword>
<evidence type="ECO:0000313" key="2">
    <source>
        <dbReference type="EMBL" id="EDQ88532.1"/>
    </source>
</evidence>
<proteinExistence type="predicted"/>
<name>A9V207_MONBE</name>
<dbReference type="FunFam" id="3.40.50.720:FF:000304">
    <property type="entry name" value="UDP-glucose 4,6-dehydratase"/>
    <property type="match status" value="1"/>
</dbReference>
<dbReference type="GO" id="GO:0008460">
    <property type="term" value="F:dTDP-glucose 4,6-dehydratase activity"/>
    <property type="evidence" value="ECO:0000318"/>
    <property type="project" value="GO_Central"/>
</dbReference>
<dbReference type="FunCoup" id="A9V207">
    <property type="interactions" value="118"/>
</dbReference>
<dbReference type="InterPro" id="IPR016040">
    <property type="entry name" value="NAD(P)-bd_dom"/>
</dbReference>
<dbReference type="Pfam" id="PF16363">
    <property type="entry name" value="GDP_Man_Dehyd"/>
    <property type="match status" value="1"/>
</dbReference>
<dbReference type="Proteomes" id="UP000001357">
    <property type="component" value="Unassembled WGS sequence"/>
</dbReference>
<accession>A9V207</accession>
<dbReference type="InterPro" id="IPR036291">
    <property type="entry name" value="NAD(P)-bd_dom_sf"/>
</dbReference>
<dbReference type="GeneID" id="5891869"/>
<dbReference type="GO" id="GO:0009225">
    <property type="term" value="P:nucleotide-sugar metabolic process"/>
    <property type="evidence" value="ECO:0007669"/>
    <property type="project" value="UniProtKB-ARBA"/>
</dbReference>
<dbReference type="RefSeq" id="XP_001746636.1">
    <property type="nucleotide sequence ID" value="XM_001746584.1"/>
</dbReference>
<dbReference type="Gene3D" id="3.90.25.10">
    <property type="entry name" value="UDP-galactose 4-epimerase, domain 1"/>
    <property type="match status" value="1"/>
</dbReference>
<dbReference type="KEGG" id="mbr:MONBRDRAFT_9076"/>
<gene>
    <name evidence="2" type="ORF">MONBRDRAFT_9076</name>
</gene>
<evidence type="ECO:0000259" key="1">
    <source>
        <dbReference type="Pfam" id="PF16363"/>
    </source>
</evidence>
<reference evidence="2 3" key="1">
    <citation type="journal article" date="2008" name="Nature">
        <title>The genome of the choanoflagellate Monosiga brevicollis and the origin of metazoans.</title>
        <authorList>
            <consortium name="JGI Sequencing"/>
            <person name="King N."/>
            <person name="Westbrook M.J."/>
            <person name="Young S.L."/>
            <person name="Kuo A."/>
            <person name="Abedin M."/>
            <person name="Chapman J."/>
            <person name="Fairclough S."/>
            <person name="Hellsten U."/>
            <person name="Isogai Y."/>
            <person name="Letunic I."/>
            <person name="Marr M."/>
            <person name="Pincus D."/>
            <person name="Putnam N."/>
            <person name="Rokas A."/>
            <person name="Wright K.J."/>
            <person name="Zuzow R."/>
            <person name="Dirks W."/>
            <person name="Good M."/>
            <person name="Goodstein D."/>
            <person name="Lemons D."/>
            <person name="Li W."/>
            <person name="Lyons J.B."/>
            <person name="Morris A."/>
            <person name="Nichols S."/>
            <person name="Richter D.J."/>
            <person name="Salamov A."/>
            <person name="Bork P."/>
            <person name="Lim W.A."/>
            <person name="Manning G."/>
            <person name="Miller W.T."/>
            <person name="McGinnis W."/>
            <person name="Shapiro H."/>
            <person name="Tjian R."/>
            <person name="Grigoriev I.V."/>
            <person name="Rokhsar D."/>
        </authorList>
    </citation>
    <scope>NUCLEOTIDE SEQUENCE [LARGE SCALE GENOMIC DNA]</scope>
    <source>
        <strain evidence="3">MX1 / ATCC 50154</strain>
    </source>
</reference>
<dbReference type="eggNOG" id="KOG0747">
    <property type="taxonomic scope" value="Eukaryota"/>
</dbReference>
<feature type="domain" description="NAD(P)-binding" evidence="1">
    <location>
        <begin position="21"/>
        <end position="246"/>
    </location>
</feature>
<dbReference type="Gene3D" id="3.40.50.720">
    <property type="entry name" value="NAD(P)-binding Rossmann-like Domain"/>
    <property type="match status" value="1"/>
</dbReference>
<organism evidence="2 3">
    <name type="scientific">Monosiga brevicollis</name>
    <name type="common">Choanoflagellate</name>
    <dbReference type="NCBI Taxonomy" id="81824"/>
    <lineage>
        <taxon>Eukaryota</taxon>
        <taxon>Choanoflagellata</taxon>
        <taxon>Craspedida</taxon>
        <taxon>Salpingoecidae</taxon>
        <taxon>Monosiga</taxon>
    </lineage>
</organism>
<dbReference type="InParanoid" id="A9V207"/>
<sequence length="327" mass="37053">MDAGEAQREPQGRAHQPQRLLITGGAGFIASHVAKHFLTTYETYELVVVDALMYCANRRNLPEHPRLTFVHGDITDLAAVEHLLCTHRCDTILHFAAQTHVDRSFANSFSFTHNNMLGTHVMLEAAKLFVHVSTDEVYGETVPGEDRHFLEKISPLNPTNPYAASKAAAEMMVKAYQKSYDLPVIVTRGNNVYGPHQHPEKLVPKLIYQALRDQCLTLHGDGSQQRGYVFVQDVARAFDILVHRGTGLHLLRLLTGSTRICNRRTQDRCFQDRRYLVANENLLQLGWAPGTSWRDGLRSTIAWQREHPDYWPDLEAALEPHYPTPAE</sequence>
<dbReference type="STRING" id="81824.A9V207"/>
<dbReference type="PANTHER" id="PTHR43000">
    <property type="entry name" value="DTDP-D-GLUCOSE 4,6-DEHYDRATASE-RELATED"/>
    <property type="match status" value="1"/>
</dbReference>